<comment type="subunit">
    <text evidence="2">Homotrimer.</text>
</comment>
<dbReference type="SUPFAM" id="SSF46785">
    <property type="entry name" value="Winged helix' DNA-binding domain"/>
    <property type="match status" value="1"/>
</dbReference>
<feature type="region of interest" description="Disordered" evidence="10">
    <location>
        <begin position="1"/>
        <end position="27"/>
    </location>
</feature>
<evidence type="ECO:0000256" key="3">
    <source>
        <dbReference type="ARBA" id="ARBA00022553"/>
    </source>
</evidence>
<dbReference type="SMART" id="SM00415">
    <property type="entry name" value="HSF"/>
    <property type="match status" value="1"/>
</dbReference>
<feature type="compositionally biased region" description="Polar residues" evidence="10">
    <location>
        <begin position="388"/>
        <end position="417"/>
    </location>
</feature>
<accession>F2E2Z5</accession>
<dbReference type="GO" id="GO:0043565">
    <property type="term" value="F:sequence-specific DNA binding"/>
    <property type="evidence" value="ECO:0007669"/>
    <property type="project" value="InterPro"/>
</dbReference>
<evidence type="ECO:0000256" key="6">
    <source>
        <dbReference type="ARBA" id="ARBA00023125"/>
    </source>
</evidence>
<dbReference type="Gene3D" id="1.10.10.10">
    <property type="entry name" value="Winged helix-like DNA-binding domain superfamily/Winged helix DNA-binding domain"/>
    <property type="match status" value="1"/>
</dbReference>
<feature type="region of interest" description="Disordered" evidence="10">
    <location>
        <begin position="224"/>
        <end position="250"/>
    </location>
</feature>
<dbReference type="PRINTS" id="PR00056">
    <property type="entry name" value="HSFDOMAIN"/>
</dbReference>
<evidence type="ECO:0000259" key="11">
    <source>
        <dbReference type="SMART" id="SM00415"/>
    </source>
</evidence>
<evidence type="ECO:0000256" key="9">
    <source>
        <dbReference type="RuleBase" id="RU004020"/>
    </source>
</evidence>
<feature type="compositionally biased region" description="Basic and acidic residues" evidence="10">
    <location>
        <begin position="529"/>
        <end position="538"/>
    </location>
</feature>
<feature type="compositionally biased region" description="Basic and acidic residues" evidence="10">
    <location>
        <begin position="667"/>
        <end position="683"/>
    </location>
</feature>
<organism evidence="12">
    <name type="scientific">Hordeum vulgare subsp. vulgare</name>
    <name type="common">Domesticated barley</name>
    <dbReference type="NCBI Taxonomy" id="112509"/>
    <lineage>
        <taxon>Eukaryota</taxon>
        <taxon>Viridiplantae</taxon>
        <taxon>Streptophyta</taxon>
        <taxon>Embryophyta</taxon>
        <taxon>Tracheophyta</taxon>
        <taxon>Spermatophyta</taxon>
        <taxon>Magnoliopsida</taxon>
        <taxon>Liliopsida</taxon>
        <taxon>Poales</taxon>
        <taxon>Poaceae</taxon>
        <taxon>BOP clade</taxon>
        <taxon>Pooideae</taxon>
        <taxon>Triticodae</taxon>
        <taxon>Triticeae</taxon>
        <taxon>Hordeinae</taxon>
        <taxon>Hordeum</taxon>
    </lineage>
</organism>
<evidence type="ECO:0000256" key="10">
    <source>
        <dbReference type="SAM" id="MobiDB-lite"/>
    </source>
</evidence>
<protein>
    <submittedName>
        <fullName evidence="12">Predicted protein</fullName>
    </submittedName>
</protein>
<dbReference type="GO" id="GO:0005634">
    <property type="term" value="C:nucleus"/>
    <property type="evidence" value="ECO:0007669"/>
    <property type="project" value="UniProtKB-SubCell"/>
</dbReference>
<feature type="compositionally biased region" description="Low complexity" evidence="10">
    <location>
        <begin position="11"/>
        <end position="23"/>
    </location>
</feature>
<sequence>MSHMTDPRMVSSTASAPAAAPAPQHHGVPQRGVIPVMAVPQGQGHFVHKLYAMLENTTITHLLQWSPDGLSFMVLRPNEFSKVVLPSYFKHSNFTSFIRQLNIYGFSLVTRIPARAVPIAGGLTGSDPRLHSSTSPEAPAPPNGAAEPAARTDDEASASQPAIREADTAVSAAQAAAASASATADANSNVAASGETPTMEQIWVFRHPLFQRGQPDLLAQIKRKQSTKNAGGAGAGWRGDGADHASPSAGNLHAFAASPAMSGIQSPPSVTHHHAASPYAQSLHGFDGQQHFSQPPHLAQRYPPQQAPSSYSEHHLSDPVRTNQQRPGLLPSGGAGPRYPLNGEPTPSSRPGATSAPQPPSHMSPDWSSHPVPQQYTGRAPNGDYSPQVPSYSASSFQDARQAGNDASYSQQRSDTSPAPPLGAAPAIDPLALTRIAAAVARLSTLLTRIATPGTSEHVESAALAHEAITVARLLGADKQGVPIPGPQQAQGSLLRELRDHSDRRVEPANVARERDRDRLPRPAMSDPSMRRHADPDVAHGQGDQPLFYSPRPSDFNDFTPSYDHQHHRHRDQAHEQHSAQTYPRSHIPSPRMSSRGGSGSAEHTARQRRSSIGPSSLSKSASPPHDPHQHHHSRQPVNPDDTPRTAMARAFPPPVVNIVNGVGMDNHPDLHGQEKSASPDDD</sequence>
<dbReference type="PANTHER" id="PTHR10015">
    <property type="entry name" value="HEAT SHOCK TRANSCRIPTION FACTOR"/>
    <property type="match status" value="1"/>
</dbReference>
<evidence type="ECO:0000256" key="2">
    <source>
        <dbReference type="ARBA" id="ARBA00011233"/>
    </source>
</evidence>
<keyword evidence="5" id="KW-0346">Stress response</keyword>
<evidence type="ECO:0000313" key="12">
    <source>
        <dbReference type="EMBL" id="BAK01717.1"/>
    </source>
</evidence>
<dbReference type="Pfam" id="PF00447">
    <property type="entry name" value="HSF_DNA-bind"/>
    <property type="match status" value="1"/>
</dbReference>
<dbReference type="FunFam" id="1.10.10.10:FF:000027">
    <property type="entry name" value="Heat shock transcription factor 1"/>
    <property type="match status" value="1"/>
</dbReference>
<proteinExistence type="evidence at transcript level"/>
<feature type="compositionally biased region" description="Basic and acidic residues" evidence="10">
    <location>
        <begin position="496"/>
        <end position="521"/>
    </location>
</feature>
<evidence type="ECO:0000256" key="4">
    <source>
        <dbReference type="ARBA" id="ARBA00023015"/>
    </source>
</evidence>
<evidence type="ECO:0000256" key="7">
    <source>
        <dbReference type="ARBA" id="ARBA00023163"/>
    </source>
</evidence>
<feature type="region of interest" description="Disordered" evidence="10">
    <location>
        <begin position="123"/>
        <end position="170"/>
    </location>
</feature>
<dbReference type="InterPro" id="IPR036390">
    <property type="entry name" value="WH_DNA-bd_sf"/>
</dbReference>
<keyword evidence="3" id="KW-0597">Phosphoprotein</keyword>
<keyword evidence="7" id="KW-0804">Transcription</keyword>
<comment type="subcellular location">
    <subcellularLocation>
        <location evidence="1">Nucleus</location>
    </subcellularLocation>
</comment>
<feature type="compositionally biased region" description="Polar residues" evidence="10">
    <location>
        <begin position="345"/>
        <end position="356"/>
    </location>
</feature>
<feature type="compositionally biased region" description="Polar residues" evidence="10">
    <location>
        <begin position="611"/>
        <end position="622"/>
    </location>
</feature>
<evidence type="ECO:0000256" key="5">
    <source>
        <dbReference type="ARBA" id="ARBA00023016"/>
    </source>
</evidence>
<reference evidence="12" key="1">
    <citation type="journal article" date="2011" name="Plant Physiol.">
        <title>Comprehensive sequence analysis of 24,783 barley full-length cDNAs derived from 12 clone libraries.</title>
        <authorList>
            <person name="Matsumoto T."/>
            <person name="Tanaka T."/>
            <person name="Sakai H."/>
            <person name="Amano N."/>
            <person name="Kanamori H."/>
            <person name="Kurita K."/>
            <person name="Kikuta A."/>
            <person name="Kamiya K."/>
            <person name="Yamamoto M."/>
            <person name="Ikawa H."/>
            <person name="Fujii N."/>
            <person name="Hori K."/>
            <person name="Itoh T."/>
            <person name="Sato K."/>
        </authorList>
    </citation>
    <scope>NUCLEOTIDE SEQUENCE</scope>
    <source>
        <tissue evidence="12">Shoot and root</tissue>
    </source>
</reference>
<keyword evidence="6" id="KW-0238">DNA-binding</keyword>
<evidence type="ECO:0000256" key="8">
    <source>
        <dbReference type="ARBA" id="ARBA00023242"/>
    </source>
</evidence>
<dbReference type="PANTHER" id="PTHR10015:SF427">
    <property type="entry name" value="HEAT SHOCK FACTOR PROTEIN"/>
    <property type="match status" value="1"/>
</dbReference>
<evidence type="ECO:0000256" key="1">
    <source>
        <dbReference type="ARBA" id="ARBA00004123"/>
    </source>
</evidence>
<name>F2E2Z5_HORVV</name>
<keyword evidence="8" id="KW-0539">Nucleus</keyword>
<feature type="region of interest" description="Disordered" evidence="10">
    <location>
        <begin position="480"/>
        <end position="683"/>
    </location>
</feature>
<comment type="similarity">
    <text evidence="9">Belongs to the HSF family.</text>
</comment>
<feature type="domain" description="HSF-type DNA-binding" evidence="11">
    <location>
        <begin position="42"/>
        <end position="224"/>
    </location>
</feature>
<feature type="region of interest" description="Disordered" evidence="10">
    <location>
        <begin position="285"/>
        <end position="423"/>
    </location>
</feature>
<dbReference type="GO" id="GO:0003700">
    <property type="term" value="F:DNA-binding transcription factor activity"/>
    <property type="evidence" value="ECO:0007669"/>
    <property type="project" value="InterPro"/>
</dbReference>
<dbReference type="InterPro" id="IPR000232">
    <property type="entry name" value="HSF_DNA-bd"/>
</dbReference>
<keyword evidence="4" id="KW-0805">Transcription regulation</keyword>
<dbReference type="InterPro" id="IPR036388">
    <property type="entry name" value="WH-like_DNA-bd_sf"/>
</dbReference>
<dbReference type="EMBL" id="AK370518">
    <property type="protein sequence ID" value="BAK01717.1"/>
    <property type="molecule type" value="mRNA"/>
</dbReference>
<dbReference type="AlphaFoldDB" id="F2E2Z5"/>